<proteinExistence type="predicted"/>
<sequence>MENLNVVELRQDELQEVEGGQKGRPQGNGYTGPGAFDQQDVIDAWNCFWAGYNS</sequence>
<reference evidence="2 3" key="1">
    <citation type="submission" date="2018-07" db="EMBL/GenBank/DDBJ databases">
        <title>Genomic Encyclopedia of Type Strains, Phase IV (KMG-IV): sequencing the most valuable type-strain genomes for metagenomic binning, comparative biology and taxonomic classification.</title>
        <authorList>
            <person name="Goeker M."/>
        </authorList>
    </citation>
    <scope>NUCLEOTIDE SEQUENCE [LARGE SCALE GENOMIC DNA]</scope>
    <source>
        <strain evidence="2 3">DSM 4134</strain>
    </source>
</reference>
<evidence type="ECO:0000256" key="1">
    <source>
        <dbReference type="SAM" id="MobiDB-lite"/>
    </source>
</evidence>
<dbReference type="RefSeq" id="WP_170148143.1">
    <property type="nucleotide sequence ID" value="NZ_QREG01000033.1"/>
</dbReference>
<gene>
    <name evidence="2" type="ORF">C7460_13341</name>
</gene>
<evidence type="ECO:0000313" key="2">
    <source>
        <dbReference type="EMBL" id="RED92072.1"/>
    </source>
</evidence>
<dbReference type="EMBL" id="QREG01000033">
    <property type="protein sequence ID" value="RED92072.1"/>
    <property type="molecule type" value="Genomic_DNA"/>
</dbReference>
<dbReference type="Proteomes" id="UP000256779">
    <property type="component" value="Unassembled WGS sequence"/>
</dbReference>
<comment type="caution">
    <text evidence="2">The sequence shown here is derived from an EMBL/GenBank/DDBJ whole genome shotgun (WGS) entry which is preliminary data.</text>
</comment>
<evidence type="ECO:0000313" key="3">
    <source>
        <dbReference type="Proteomes" id="UP000256779"/>
    </source>
</evidence>
<accession>A0A3D9KX60</accession>
<keyword evidence="3" id="KW-1185">Reference proteome</keyword>
<organism evidence="2 3">
    <name type="scientific">Marinoscillum furvescens DSM 4134</name>
    <dbReference type="NCBI Taxonomy" id="1122208"/>
    <lineage>
        <taxon>Bacteria</taxon>
        <taxon>Pseudomonadati</taxon>
        <taxon>Bacteroidota</taxon>
        <taxon>Cytophagia</taxon>
        <taxon>Cytophagales</taxon>
        <taxon>Reichenbachiellaceae</taxon>
        <taxon>Marinoscillum</taxon>
    </lineage>
</organism>
<name>A0A3D9KX60_MARFU</name>
<protein>
    <submittedName>
        <fullName evidence="2">Uncharacterized protein</fullName>
    </submittedName>
</protein>
<feature type="region of interest" description="Disordered" evidence="1">
    <location>
        <begin position="13"/>
        <end position="36"/>
    </location>
</feature>
<dbReference type="AlphaFoldDB" id="A0A3D9KX60"/>